<organism evidence="2 3">
    <name type="scientific">Porphyra umbilicalis</name>
    <name type="common">Purple laver</name>
    <name type="synonym">Red alga</name>
    <dbReference type="NCBI Taxonomy" id="2786"/>
    <lineage>
        <taxon>Eukaryota</taxon>
        <taxon>Rhodophyta</taxon>
        <taxon>Bangiophyceae</taxon>
        <taxon>Bangiales</taxon>
        <taxon>Bangiaceae</taxon>
        <taxon>Porphyra</taxon>
    </lineage>
</organism>
<feature type="compositionally biased region" description="Gly residues" evidence="1">
    <location>
        <begin position="177"/>
        <end position="192"/>
    </location>
</feature>
<dbReference type="AlphaFoldDB" id="A0A1X6NSI0"/>
<gene>
    <name evidence="2" type="ORF">BU14_0553s0010</name>
</gene>
<accession>A0A1X6NSI0</accession>
<feature type="region of interest" description="Disordered" evidence="1">
    <location>
        <begin position="169"/>
        <end position="192"/>
    </location>
</feature>
<keyword evidence="3" id="KW-1185">Reference proteome</keyword>
<evidence type="ECO:0000313" key="2">
    <source>
        <dbReference type="EMBL" id="OSX71333.1"/>
    </source>
</evidence>
<evidence type="ECO:0000313" key="3">
    <source>
        <dbReference type="Proteomes" id="UP000218209"/>
    </source>
</evidence>
<sequence length="460" mass="44338">MAISMEAMLASLCDGKRAFLFAQNGEVDRLLSPRGIHNAVVWSSTVTTSPVLVEQLFPSAPLVHKSIDMPGSAMVEDVAHLIPCASANGHTCGAAITESVGCALTAARDAVAAAAAGHDPAAADRQGARARPRRPLCHGRVVGATTAADDQTRHALLLVVRRHAGWRAPPHVRHGANRGGGGGGDGGGGGGATPTTHAVSFVKRRLEAPPAAAVAVGTCATSAADALGGATCPAAATITGTTNRAGYCGGGGERPSRTSALDFAGFGAALTAAAGGEFVMRFAGGGGGGGGGGGDRVGCGGGRAPAPHPGAVLYNALTVERAAAVLSVFGGGRWAAPSRALDEAFAFAASAALPLPQPLAVAAAAGVPAGARTPPSPSAVTGGSSSVGAVVVSGGGHAPVAREGAGQTLVGGPWAPAACGGKGGGGDPWGAPTPPFGAVDVARRGAPQSGRCGGGGGGQR</sequence>
<reference evidence="2 3" key="1">
    <citation type="submission" date="2017-03" db="EMBL/GenBank/DDBJ databases">
        <title>WGS assembly of Porphyra umbilicalis.</title>
        <authorList>
            <person name="Brawley S.H."/>
            <person name="Blouin N.A."/>
            <person name="Ficko-Blean E."/>
            <person name="Wheeler G.L."/>
            <person name="Lohr M."/>
            <person name="Goodson H.V."/>
            <person name="Jenkins J.W."/>
            <person name="Blaby-Haas C.E."/>
            <person name="Helliwell K.E."/>
            <person name="Chan C."/>
            <person name="Marriage T."/>
            <person name="Bhattacharya D."/>
            <person name="Klein A.S."/>
            <person name="Badis Y."/>
            <person name="Brodie J."/>
            <person name="Cao Y."/>
            <person name="Collen J."/>
            <person name="Dittami S.M."/>
            <person name="Gachon C.M."/>
            <person name="Green B.R."/>
            <person name="Karpowicz S."/>
            <person name="Kim J.W."/>
            <person name="Kudahl U."/>
            <person name="Lin S."/>
            <person name="Michel G."/>
            <person name="Mittag M."/>
            <person name="Olson B.J."/>
            <person name="Pangilinan J."/>
            <person name="Peng Y."/>
            <person name="Qiu H."/>
            <person name="Shu S."/>
            <person name="Singer J.T."/>
            <person name="Smith A.G."/>
            <person name="Sprecher B.N."/>
            <person name="Wagner V."/>
            <person name="Wang W."/>
            <person name="Wang Z.-Y."/>
            <person name="Yan J."/>
            <person name="Yarish C."/>
            <person name="Zoeuner-Riek S."/>
            <person name="Zhuang Y."/>
            <person name="Zou Y."/>
            <person name="Lindquist E.A."/>
            <person name="Grimwood J."/>
            <person name="Barry K."/>
            <person name="Rokhsar D.S."/>
            <person name="Schmutz J."/>
            <person name="Stiller J.W."/>
            <person name="Grossman A.R."/>
            <person name="Prochnik S.E."/>
        </authorList>
    </citation>
    <scope>NUCLEOTIDE SEQUENCE [LARGE SCALE GENOMIC DNA]</scope>
    <source>
        <strain evidence="2">4086291</strain>
    </source>
</reference>
<dbReference type="Proteomes" id="UP000218209">
    <property type="component" value="Unassembled WGS sequence"/>
</dbReference>
<protein>
    <submittedName>
        <fullName evidence="2">Uncharacterized protein</fullName>
    </submittedName>
</protein>
<proteinExistence type="predicted"/>
<feature type="region of interest" description="Disordered" evidence="1">
    <location>
        <begin position="421"/>
        <end position="460"/>
    </location>
</feature>
<name>A0A1X6NSI0_PORUM</name>
<evidence type="ECO:0000256" key="1">
    <source>
        <dbReference type="SAM" id="MobiDB-lite"/>
    </source>
</evidence>
<feature type="compositionally biased region" description="Gly residues" evidence="1">
    <location>
        <begin position="451"/>
        <end position="460"/>
    </location>
</feature>
<dbReference type="EMBL" id="KV919145">
    <property type="protein sequence ID" value="OSX71333.1"/>
    <property type="molecule type" value="Genomic_DNA"/>
</dbReference>